<dbReference type="RefSeq" id="XP_005646128.1">
    <property type="nucleotide sequence ID" value="XM_005646071.1"/>
</dbReference>
<keyword evidence="7" id="KW-0694">RNA-binding</keyword>
<comment type="similarity">
    <text evidence="3">Belongs to the RNase PH family.</text>
</comment>
<dbReference type="GO" id="GO:0000467">
    <property type="term" value="P:exonucleolytic trimming to generate mature 3'-end of 5.8S rRNA from tricistronic rRNA transcript (SSU-rRNA, 5.8S rRNA, LSU-rRNA)"/>
    <property type="evidence" value="ECO:0007669"/>
    <property type="project" value="TreeGrafter"/>
</dbReference>
<dbReference type="GO" id="GO:0005730">
    <property type="term" value="C:nucleolus"/>
    <property type="evidence" value="ECO:0007669"/>
    <property type="project" value="UniProtKB-SubCell"/>
</dbReference>
<keyword evidence="6" id="KW-0271">Exosome</keyword>
<dbReference type="EMBL" id="AGSI01000012">
    <property type="protein sequence ID" value="EIE21584.1"/>
    <property type="molecule type" value="Genomic_DNA"/>
</dbReference>
<dbReference type="GO" id="GO:0016075">
    <property type="term" value="P:rRNA catabolic process"/>
    <property type="evidence" value="ECO:0007669"/>
    <property type="project" value="TreeGrafter"/>
</dbReference>
<dbReference type="PANTHER" id="PTHR11097">
    <property type="entry name" value="EXOSOME COMPLEX EXONUCLEASE RIBOSOMAL RNA PROCESSING PROTEIN"/>
    <property type="match status" value="1"/>
</dbReference>
<evidence type="ECO:0000256" key="8">
    <source>
        <dbReference type="ARBA" id="ARBA00023242"/>
    </source>
</evidence>
<dbReference type="AlphaFoldDB" id="I0YT65"/>
<evidence type="ECO:0000256" key="6">
    <source>
        <dbReference type="ARBA" id="ARBA00022835"/>
    </source>
</evidence>
<comment type="caution">
    <text evidence="12">The sequence shown here is derived from an EMBL/GenBank/DDBJ whole genome shotgun (WGS) entry which is preliminary data.</text>
</comment>
<dbReference type="InterPro" id="IPR027408">
    <property type="entry name" value="PNPase/RNase_PH_dom_sf"/>
</dbReference>
<dbReference type="GO" id="GO:0034476">
    <property type="term" value="P:U5 snRNA 3'-end processing"/>
    <property type="evidence" value="ECO:0007669"/>
    <property type="project" value="TreeGrafter"/>
</dbReference>
<dbReference type="InterPro" id="IPR050590">
    <property type="entry name" value="Exosome_comp_Rrp42_subfam"/>
</dbReference>
<evidence type="ECO:0000256" key="3">
    <source>
        <dbReference type="ARBA" id="ARBA00006678"/>
    </source>
</evidence>
<dbReference type="PANTHER" id="PTHR11097:SF9">
    <property type="entry name" value="EXOSOME COMPLEX COMPONENT RRP43"/>
    <property type="match status" value="1"/>
</dbReference>
<evidence type="ECO:0000259" key="10">
    <source>
        <dbReference type="Pfam" id="PF01138"/>
    </source>
</evidence>
<dbReference type="eggNOG" id="KOG1613">
    <property type="taxonomic scope" value="Eukaryota"/>
</dbReference>
<name>I0YT65_COCSC</name>
<dbReference type="InterPro" id="IPR020568">
    <property type="entry name" value="Ribosomal_Su5_D2-typ_SF"/>
</dbReference>
<dbReference type="OrthoDB" id="45882at2759"/>
<evidence type="ECO:0000259" key="11">
    <source>
        <dbReference type="Pfam" id="PF03725"/>
    </source>
</evidence>
<evidence type="ECO:0000313" key="13">
    <source>
        <dbReference type="Proteomes" id="UP000007264"/>
    </source>
</evidence>
<dbReference type="Pfam" id="PF03725">
    <property type="entry name" value="RNase_PH_C"/>
    <property type="match status" value="1"/>
</dbReference>
<dbReference type="STRING" id="574566.I0YT65"/>
<dbReference type="InterPro" id="IPR015847">
    <property type="entry name" value="ExoRNase_PH_dom2"/>
</dbReference>
<feature type="domain" description="Exoribonuclease phosphorolytic" evidence="11">
    <location>
        <begin position="207"/>
        <end position="269"/>
    </location>
</feature>
<evidence type="ECO:0000256" key="2">
    <source>
        <dbReference type="ARBA" id="ARBA00004604"/>
    </source>
</evidence>
<dbReference type="GO" id="GO:0071028">
    <property type="term" value="P:nuclear mRNA surveillance"/>
    <property type="evidence" value="ECO:0007669"/>
    <property type="project" value="TreeGrafter"/>
</dbReference>
<dbReference type="GO" id="GO:0071038">
    <property type="term" value="P:TRAMP-dependent tRNA surveillance pathway"/>
    <property type="evidence" value="ECO:0007669"/>
    <property type="project" value="TreeGrafter"/>
</dbReference>
<dbReference type="GO" id="GO:0034475">
    <property type="term" value="P:U4 snRNA 3'-end processing"/>
    <property type="evidence" value="ECO:0007669"/>
    <property type="project" value="TreeGrafter"/>
</dbReference>
<dbReference type="Pfam" id="PF01138">
    <property type="entry name" value="RNase_PH"/>
    <property type="match status" value="1"/>
</dbReference>
<dbReference type="SUPFAM" id="SSF55666">
    <property type="entry name" value="Ribonuclease PH domain 2-like"/>
    <property type="match status" value="1"/>
</dbReference>
<feature type="domain" description="Exoribonuclease phosphorolytic" evidence="10">
    <location>
        <begin position="45"/>
        <end position="177"/>
    </location>
</feature>
<evidence type="ECO:0000256" key="1">
    <source>
        <dbReference type="ARBA" id="ARBA00004496"/>
    </source>
</evidence>
<reference evidence="12 13" key="1">
    <citation type="journal article" date="2012" name="Genome Biol.">
        <title>The genome of the polar eukaryotic microalga coccomyxa subellipsoidea reveals traits of cold adaptation.</title>
        <authorList>
            <person name="Blanc G."/>
            <person name="Agarkova I."/>
            <person name="Grimwood J."/>
            <person name="Kuo A."/>
            <person name="Brueggeman A."/>
            <person name="Dunigan D."/>
            <person name="Gurnon J."/>
            <person name="Ladunga I."/>
            <person name="Lindquist E."/>
            <person name="Lucas S."/>
            <person name="Pangilinan J."/>
            <person name="Proschold T."/>
            <person name="Salamov A."/>
            <person name="Schmutz J."/>
            <person name="Weeks D."/>
            <person name="Yamada T."/>
            <person name="Claverie J.M."/>
            <person name="Grigoriev I."/>
            <person name="Van Etten J."/>
            <person name="Lomsadze A."/>
            <person name="Borodovsky M."/>
        </authorList>
    </citation>
    <scope>NUCLEOTIDE SEQUENCE [LARGE SCALE GENOMIC DNA]</scope>
    <source>
        <strain evidence="12 13">C-169</strain>
    </source>
</reference>
<gene>
    <name evidence="12" type="ORF">COCSUDRAFT_56794</name>
</gene>
<dbReference type="GO" id="GO:0035925">
    <property type="term" value="F:mRNA 3'-UTR AU-rich region binding"/>
    <property type="evidence" value="ECO:0007669"/>
    <property type="project" value="TreeGrafter"/>
</dbReference>
<dbReference type="GO" id="GO:0000177">
    <property type="term" value="C:cytoplasmic exosome (RNase complex)"/>
    <property type="evidence" value="ECO:0007669"/>
    <property type="project" value="TreeGrafter"/>
</dbReference>
<proteinExistence type="inferred from homology"/>
<dbReference type="GO" id="GO:0034473">
    <property type="term" value="P:U1 snRNA 3'-end processing"/>
    <property type="evidence" value="ECO:0007669"/>
    <property type="project" value="TreeGrafter"/>
</dbReference>
<sequence>MSAVVPPASNELQAEAFKRLYPNEYYAKFISKSLRPDGRPLGGARATTIGIHPLESTSSSALVKIGNTTAMAGIKLQHFAISSDQPVEGTLAVNMEMAAFASSETRPGRPSDAAQCVQEQIRTALRTAGAVKLEELAIDKSHAWAVFLDIYVLDADGCLLDVCLLAAVAALLGLQLPRVEVNDQGQVVTKPISGSASDSRRFGLKAVPMALTCGLYSGSLIADPTSEEEALVASLVSTIVDASGSLVGLYKAGGHATADEGLLLQCMEATKLRYKELMILLKQALAEKGIEYS</sequence>
<comment type="subcellular location">
    <subcellularLocation>
        <location evidence="1">Cytoplasm</location>
    </subcellularLocation>
    <subcellularLocation>
        <location evidence="2">Nucleus</location>
        <location evidence="2">Nucleolus</location>
    </subcellularLocation>
</comment>
<dbReference type="GO" id="GO:0000176">
    <property type="term" value="C:nuclear exosome (RNase complex)"/>
    <property type="evidence" value="ECO:0007669"/>
    <property type="project" value="TreeGrafter"/>
</dbReference>
<dbReference type="KEGG" id="csl:COCSUDRAFT_56794"/>
<evidence type="ECO:0000256" key="5">
    <source>
        <dbReference type="ARBA" id="ARBA00022552"/>
    </source>
</evidence>
<evidence type="ECO:0000256" key="4">
    <source>
        <dbReference type="ARBA" id="ARBA00022490"/>
    </source>
</evidence>
<dbReference type="GO" id="GO:0071035">
    <property type="term" value="P:nuclear polyadenylation-dependent rRNA catabolic process"/>
    <property type="evidence" value="ECO:0007669"/>
    <property type="project" value="TreeGrafter"/>
</dbReference>
<dbReference type="SUPFAM" id="SSF54211">
    <property type="entry name" value="Ribosomal protein S5 domain 2-like"/>
    <property type="match status" value="1"/>
</dbReference>
<keyword evidence="13" id="KW-1185">Reference proteome</keyword>
<dbReference type="InterPro" id="IPR036345">
    <property type="entry name" value="ExoRNase_PH_dom2_sf"/>
</dbReference>
<keyword evidence="8" id="KW-0539">Nucleus</keyword>
<dbReference type="GeneID" id="17039568"/>
<dbReference type="InterPro" id="IPR001247">
    <property type="entry name" value="ExoRNase_PH_dom1"/>
</dbReference>
<dbReference type="Gene3D" id="3.30.230.70">
    <property type="entry name" value="GHMP Kinase, N-terminal domain"/>
    <property type="match status" value="1"/>
</dbReference>
<organism evidence="12 13">
    <name type="scientific">Coccomyxa subellipsoidea (strain C-169)</name>
    <name type="common">Green microalga</name>
    <dbReference type="NCBI Taxonomy" id="574566"/>
    <lineage>
        <taxon>Eukaryota</taxon>
        <taxon>Viridiplantae</taxon>
        <taxon>Chlorophyta</taxon>
        <taxon>core chlorophytes</taxon>
        <taxon>Trebouxiophyceae</taxon>
        <taxon>Trebouxiophyceae incertae sedis</taxon>
        <taxon>Coccomyxaceae</taxon>
        <taxon>Coccomyxa</taxon>
        <taxon>Coccomyxa subellipsoidea</taxon>
    </lineage>
</organism>
<evidence type="ECO:0000256" key="7">
    <source>
        <dbReference type="ARBA" id="ARBA00022884"/>
    </source>
</evidence>
<protein>
    <recommendedName>
        <fullName evidence="9">Ribosomal RNA-processing protein 43</fullName>
    </recommendedName>
</protein>
<keyword evidence="5" id="KW-0698">rRNA processing</keyword>
<keyword evidence="4" id="KW-0963">Cytoplasm</keyword>
<accession>I0YT65</accession>
<evidence type="ECO:0000256" key="9">
    <source>
        <dbReference type="ARBA" id="ARBA00030617"/>
    </source>
</evidence>
<evidence type="ECO:0000313" key="12">
    <source>
        <dbReference type="EMBL" id="EIE21584.1"/>
    </source>
</evidence>
<dbReference type="Proteomes" id="UP000007264">
    <property type="component" value="Unassembled WGS sequence"/>
</dbReference>